<feature type="transmembrane region" description="Helical" evidence="2">
    <location>
        <begin position="35"/>
        <end position="52"/>
    </location>
</feature>
<dbReference type="RefSeq" id="WP_210056495.1">
    <property type="nucleotide sequence ID" value="NZ_JAGIOB010000001.1"/>
</dbReference>
<feature type="region of interest" description="Disordered" evidence="1">
    <location>
        <begin position="1"/>
        <end position="33"/>
    </location>
</feature>
<gene>
    <name evidence="4" type="ORF">JOF54_002609</name>
</gene>
<keyword evidence="2" id="KW-1133">Transmembrane helix</keyword>
<evidence type="ECO:0000313" key="4">
    <source>
        <dbReference type="EMBL" id="MBP2417687.1"/>
    </source>
</evidence>
<sequence>MSDPTTTARVVDPDAPRPRPVAPAPPRTPAPAPASAAWLVGGVLVAVVGLVAGRPEVAVLGLPLLLGLVVSRAGWPAQDVRARLRAADQTASAGTLQAELEVGAAPGVPLLGVRVDAPGHRPREALLLARDRVVGVRMRSVRTGSRALFQLDARSADPSGLLLGPVSSQPPVVMTVLPSTRALRALPLPFRLQGLTGPHGSRRAGDGGDLHDVAPFRPGDRLRRIDWRVTARINGQGAAGAGQPGAVSELYVRRTFATADATVMLVVDSRDEVGPRVDTWGDASAVDEDEATSLDLARTAAASVARSYLEAGDRVGLEDLGRLRRPSPPAGGRPHLHRLTQQLARARPDGEPTRRQRVPRLPSGALIVLFSTFLDDDPARLATSWRGSGHRVVAVDTLPPLLLAGLSGRQRTAFRVVSMDRLDRIADLGRAGVETVSWQSLDPAHDVAAELGVLARRRVRR</sequence>
<organism evidence="4 5">
    <name type="scientific">Microlunatus capsulatus</name>
    <dbReference type="NCBI Taxonomy" id="99117"/>
    <lineage>
        <taxon>Bacteria</taxon>
        <taxon>Bacillati</taxon>
        <taxon>Actinomycetota</taxon>
        <taxon>Actinomycetes</taxon>
        <taxon>Propionibacteriales</taxon>
        <taxon>Propionibacteriaceae</taxon>
        <taxon>Microlunatus</taxon>
    </lineage>
</organism>
<dbReference type="EMBL" id="JAGIOB010000001">
    <property type="protein sequence ID" value="MBP2417687.1"/>
    <property type="molecule type" value="Genomic_DNA"/>
</dbReference>
<dbReference type="PANTHER" id="PTHR33608:SF14">
    <property type="entry name" value="POSSIBLE CONSERVED SECRETED PROTEIN"/>
    <property type="match status" value="1"/>
</dbReference>
<protein>
    <submittedName>
        <fullName evidence="4">Uncharacterized protein (DUF58 family)</fullName>
    </submittedName>
</protein>
<dbReference type="Pfam" id="PF01882">
    <property type="entry name" value="DUF58"/>
    <property type="match status" value="1"/>
</dbReference>
<evidence type="ECO:0000259" key="3">
    <source>
        <dbReference type="Pfam" id="PF01882"/>
    </source>
</evidence>
<feature type="transmembrane region" description="Helical" evidence="2">
    <location>
        <begin position="57"/>
        <end position="75"/>
    </location>
</feature>
<keyword evidence="2" id="KW-0472">Membrane</keyword>
<feature type="compositionally biased region" description="Pro residues" evidence="1">
    <location>
        <begin position="18"/>
        <end position="32"/>
    </location>
</feature>
<reference evidence="4 5" key="1">
    <citation type="submission" date="2021-03" db="EMBL/GenBank/DDBJ databases">
        <title>Sequencing the genomes of 1000 actinobacteria strains.</title>
        <authorList>
            <person name="Klenk H.-P."/>
        </authorList>
    </citation>
    <scope>NUCLEOTIDE SEQUENCE [LARGE SCALE GENOMIC DNA]</scope>
    <source>
        <strain evidence="4 5">DSM 12936</strain>
    </source>
</reference>
<dbReference type="InterPro" id="IPR002881">
    <property type="entry name" value="DUF58"/>
</dbReference>
<evidence type="ECO:0000256" key="2">
    <source>
        <dbReference type="SAM" id="Phobius"/>
    </source>
</evidence>
<name>A0ABS4ZAE0_9ACTN</name>
<keyword evidence="2" id="KW-0812">Transmembrane</keyword>
<accession>A0ABS4ZAE0</accession>
<keyword evidence="5" id="KW-1185">Reference proteome</keyword>
<dbReference type="PANTHER" id="PTHR33608">
    <property type="entry name" value="BLL2464 PROTEIN"/>
    <property type="match status" value="1"/>
</dbReference>
<evidence type="ECO:0000256" key="1">
    <source>
        <dbReference type="SAM" id="MobiDB-lite"/>
    </source>
</evidence>
<dbReference type="Proteomes" id="UP000758168">
    <property type="component" value="Unassembled WGS sequence"/>
</dbReference>
<feature type="domain" description="DUF58" evidence="3">
    <location>
        <begin position="213"/>
        <end position="397"/>
    </location>
</feature>
<comment type="caution">
    <text evidence="4">The sequence shown here is derived from an EMBL/GenBank/DDBJ whole genome shotgun (WGS) entry which is preliminary data.</text>
</comment>
<proteinExistence type="predicted"/>
<evidence type="ECO:0000313" key="5">
    <source>
        <dbReference type="Proteomes" id="UP000758168"/>
    </source>
</evidence>